<organism evidence="2 3">
    <name type="scientific">Cryptolaemus montrouzieri</name>
    <dbReference type="NCBI Taxonomy" id="559131"/>
    <lineage>
        <taxon>Eukaryota</taxon>
        <taxon>Metazoa</taxon>
        <taxon>Ecdysozoa</taxon>
        <taxon>Arthropoda</taxon>
        <taxon>Hexapoda</taxon>
        <taxon>Insecta</taxon>
        <taxon>Pterygota</taxon>
        <taxon>Neoptera</taxon>
        <taxon>Endopterygota</taxon>
        <taxon>Coleoptera</taxon>
        <taxon>Polyphaga</taxon>
        <taxon>Cucujiformia</taxon>
        <taxon>Coccinelloidea</taxon>
        <taxon>Coccinellidae</taxon>
        <taxon>Scymninae</taxon>
        <taxon>Scymnini</taxon>
        <taxon>Cryptolaemus</taxon>
    </lineage>
</organism>
<reference evidence="2 3" key="1">
    <citation type="journal article" date="2021" name="BMC Biol.">
        <title>Horizontally acquired antibacterial genes associated with adaptive radiation of ladybird beetles.</title>
        <authorList>
            <person name="Li H.S."/>
            <person name="Tang X.F."/>
            <person name="Huang Y.H."/>
            <person name="Xu Z.Y."/>
            <person name="Chen M.L."/>
            <person name="Du X.Y."/>
            <person name="Qiu B.Y."/>
            <person name="Chen P.T."/>
            <person name="Zhang W."/>
            <person name="Slipinski A."/>
            <person name="Escalona H.E."/>
            <person name="Waterhouse R.M."/>
            <person name="Zwick A."/>
            <person name="Pang H."/>
        </authorList>
    </citation>
    <scope>NUCLEOTIDE SEQUENCE [LARGE SCALE GENOMIC DNA]</scope>
    <source>
        <strain evidence="2">SYSU2018</strain>
    </source>
</reference>
<evidence type="ECO:0000256" key="1">
    <source>
        <dbReference type="SAM" id="MobiDB-lite"/>
    </source>
</evidence>
<feature type="compositionally biased region" description="Low complexity" evidence="1">
    <location>
        <begin position="16"/>
        <end position="28"/>
    </location>
</feature>
<dbReference type="AlphaFoldDB" id="A0ABD2NQN8"/>
<evidence type="ECO:0000313" key="2">
    <source>
        <dbReference type="EMBL" id="KAL3281043.1"/>
    </source>
</evidence>
<accession>A0ABD2NQN8</accession>
<comment type="caution">
    <text evidence="2">The sequence shown here is derived from an EMBL/GenBank/DDBJ whole genome shotgun (WGS) entry which is preliminary data.</text>
</comment>
<keyword evidence="3" id="KW-1185">Reference proteome</keyword>
<feature type="compositionally biased region" description="Polar residues" evidence="1">
    <location>
        <begin position="36"/>
        <end position="53"/>
    </location>
</feature>
<proteinExistence type="predicted"/>
<feature type="compositionally biased region" description="Low complexity" evidence="1">
    <location>
        <begin position="55"/>
        <end position="68"/>
    </location>
</feature>
<name>A0ABD2NQN8_9CUCU</name>
<evidence type="ECO:0000313" key="3">
    <source>
        <dbReference type="Proteomes" id="UP001516400"/>
    </source>
</evidence>
<dbReference type="Proteomes" id="UP001516400">
    <property type="component" value="Unassembled WGS sequence"/>
</dbReference>
<protein>
    <submittedName>
        <fullName evidence="2">Uncharacterized protein</fullName>
    </submittedName>
</protein>
<dbReference type="EMBL" id="JABFTP020000144">
    <property type="protein sequence ID" value="KAL3281043.1"/>
    <property type="molecule type" value="Genomic_DNA"/>
</dbReference>
<gene>
    <name evidence="2" type="ORF">HHI36_004267</name>
</gene>
<feature type="region of interest" description="Disordered" evidence="1">
    <location>
        <begin position="1"/>
        <end position="76"/>
    </location>
</feature>
<sequence length="101" mass="10753">MAGSSTTDEDRIAVASTSITRPSISSSTVDKVSMPDTHTVSETPMQNPTTFIDQATAATSSRTRSSSTECESPSVVNDVSNFLNEAAPRKHLKTPENVRPP</sequence>